<accession>A0ABV9G454</accession>
<feature type="region of interest" description="Disordered" evidence="1">
    <location>
        <begin position="1"/>
        <end position="25"/>
    </location>
</feature>
<dbReference type="EMBL" id="JBHSFE010000011">
    <property type="protein sequence ID" value="MFC4609081.1"/>
    <property type="molecule type" value="Genomic_DNA"/>
</dbReference>
<proteinExistence type="predicted"/>
<dbReference type="RefSeq" id="WP_381195393.1">
    <property type="nucleotide sequence ID" value="NZ_JBHSFE010000011.1"/>
</dbReference>
<gene>
    <name evidence="2" type="ORF">ACFO9E_14840</name>
</gene>
<dbReference type="InterPro" id="IPR040547">
    <property type="entry name" value="CdiI"/>
</dbReference>
<organism evidence="2 3">
    <name type="scientific">Streptomyces maoxianensis</name>
    <dbReference type="NCBI Taxonomy" id="1459942"/>
    <lineage>
        <taxon>Bacteria</taxon>
        <taxon>Bacillati</taxon>
        <taxon>Actinomycetota</taxon>
        <taxon>Actinomycetes</taxon>
        <taxon>Kitasatosporales</taxon>
        <taxon>Streptomycetaceae</taxon>
        <taxon>Streptomyces</taxon>
    </lineage>
</organism>
<evidence type="ECO:0000256" key="1">
    <source>
        <dbReference type="SAM" id="MobiDB-lite"/>
    </source>
</evidence>
<dbReference type="CDD" id="cd20691">
    <property type="entry name" value="CdiI_EC536-like"/>
    <property type="match status" value="1"/>
</dbReference>
<reference evidence="3" key="1">
    <citation type="journal article" date="2019" name="Int. J. Syst. Evol. Microbiol.">
        <title>The Global Catalogue of Microorganisms (GCM) 10K type strain sequencing project: providing services to taxonomists for standard genome sequencing and annotation.</title>
        <authorList>
            <consortium name="The Broad Institute Genomics Platform"/>
            <consortium name="The Broad Institute Genome Sequencing Center for Infectious Disease"/>
            <person name="Wu L."/>
            <person name="Ma J."/>
        </authorList>
    </citation>
    <scope>NUCLEOTIDE SEQUENCE [LARGE SCALE GENOMIC DNA]</scope>
    <source>
        <strain evidence="3">CGMCC 4.7139</strain>
    </source>
</reference>
<evidence type="ECO:0000313" key="2">
    <source>
        <dbReference type="EMBL" id="MFC4609081.1"/>
    </source>
</evidence>
<dbReference type="Proteomes" id="UP001595993">
    <property type="component" value="Unassembled WGS sequence"/>
</dbReference>
<feature type="compositionally biased region" description="Basic and acidic residues" evidence="1">
    <location>
        <begin position="9"/>
        <end position="18"/>
    </location>
</feature>
<protein>
    <submittedName>
        <fullName evidence="2">Contact-dependent growth inhibition system immunity protein</fullName>
    </submittedName>
</protein>
<keyword evidence="3" id="KW-1185">Reference proteome</keyword>
<comment type="caution">
    <text evidence="2">The sequence shown here is derived from an EMBL/GenBank/DDBJ whole genome shotgun (WGS) entry which is preliminary data.</text>
</comment>
<name>A0ABV9G454_9ACTN</name>
<dbReference type="Pfam" id="PF18616">
    <property type="entry name" value="CdiI_3"/>
    <property type="match status" value="1"/>
</dbReference>
<sequence length="138" mass="15205">MNKPIGLERSLDEIEGQRWPDPPPNATGLVKAVHRLRKRPIGSLTADELRRLIGQDVGLPWLLPLALETLRDTAPAQAKGGFYDDDLLSAVLTRRSATWRAAPELARELKDILATLTDLSPYIASEAEGFLESLPDNV</sequence>
<evidence type="ECO:0000313" key="3">
    <source>
        <dbReference type="Proteomes" id="UP001595993"/>
    </source>
</evidence>